<evidence type="ECO:0008006" key="3">
    <source>
        <dbReference type="Google" id="ProtNLM"/>
    </source>
</evidence>
<keyword evidence="2" id="KW-1185">Reference proteome</keyword>
<dbReference type="AlphaFoldDB" id="A0A1H4CQY6"/>
<dbReference type="PANTHER" id="PTHR46889">
    <property type="entry name" value="TRANSPOSASE INSF FOR INSERTION SEQUENCE IS3B-RELATED"/>
    <property type="match status" value="1"/>
</dbReference>
<evidence type="ECO:0000313" key="1">
    <source>
        <dbReference type="EMBL" id="SEA62689.1"/>
    </source>
</evidence>
<accession>A0A1H4CQY6</accession>
<evidence type="ECO:0000313" key="2">
    <source>
        <dbReference type="Proteomes" id="UP000187280"/>
    </source>
</evidence>
<dbReference type="PANTHER" id="PTHR46889:SF6">
    <property type="entry name" value="TRANSPOSASE INSF FOR INSERTION SEQUENCE IS3B"/>
    <property type="match status" value="1"/>
</dbReference>
<dbReference type="InterPro" id="IPR050900">
    <property type="entry name" value="Transposase_IS3/IS150/IS904"/>
</dbReference>
<proteinExistence type="predicted"/>
<dbReference type="Proteomes" id="UP000187280">
    <property type="component" value="Unassembled WGS sequence"/>
</dbReference>
<gene>
    <name evidence="1" type="ORF">SAMN02982996_02077</name>
</gene>
<dbReference type="STRING" id="71657.SAMN02982996_02077"/>
<protein>
    <recommendedName>
        <fullName evidence="3">Transposase</fullName>
    </recommendedName>
</protein>
<sequence>MKNRLFSKGRDILREAPEVKYVFIDKHQVEFSIKAMCWVLRVARSGWYAWQNRRTVTAFVGSSGAAVTAAVHETFWQAKQRYGAPCLADELHAQGYCYNMKSVAASLRLQAQRAKAARRFSPVSYCEHGLPVLENLLEQDFYASGPNQKWSGDIMY</sequence>
<reference evidence="1 2" key="1">
    <citation type="submission" date="2016-10" db="EMBL/GenBank/DDBJ databases">
        <authorList>
            <person name="de Groot N.N."/>
        </authorList>
    </citation>
    <scope>NUCLEOTIDE SEQUENCE [LARGE SCALE GENOMIC DNA]</scope>
    <source>
        <strain evidence="1 2">ATCC 29281</strain>
    </source>
</reference>
<name>A0A1H4CQY6_9GAMM</name>
<organism evidence="1 2">
    <name type="scientific">Lonsdalea quercina</name>
    <dbReference type="NCBI Taxonomy" id="71657"/>
    <lineage>
        <taxon>Bacteria</taxon>
        <taxon>Pseudomonadati</taxon>
        <taxon>Pseudomonadota</taxon>
        <taxon>Gammaproteobacteria</taxon>
        <taxon>Enterobacterales</taxon>
        <taxon>Pectobacteriaceae</taxon>
        <taxon>Lonsdalea</taxon>
    </lineage>
</organism>
<dbReference type="EMBL" id="FNQS01000006">
    <property type="protein sequence ID" value="SEA62689.1"/>
    <property type="molecule type" value="Genomic_DNA"/>
</dbReference>